<keyword evidence="2 8" id="KW-0479">Metal-binding</keyword>
<evidence type="ECO:0000256" key="4">
    <source>
        <dbReference type="ARBA" id="ARBA00023277"/>
    </source>
</evidence>
<dbReference type="GO" id="GO:0046872">
    <property type="term" value="F:metal ion binding"/>
    <property type="evidence" value="ECO:0007669"/>
    <property type="project" value="UniProtKB-KW"/>
</dbReference>
<feature type="domain" description="Amidohydrolase-related" evidence="9">
    <location>
        <begin position="49"/>
        <end position="352"/>
    </location>
</feature>
<evidence type="ECO:0000256" key="7">
    <source>
        <dbReference type="PIRSR" id="PIRSR038994-2"/>
    </source>
</evidence>
<comment type="caution">
    <text evidence="10">The sequence shown here is derived from an EMBL/GenBank/DDBJ whole genome shotgun (WGS) entry which is preliminary data.</text>
</comment>
<evidence type="ECO:0000256" key="3">
    <source>
        <dbReference type="ARBA" id="ARBA00022801"/>
    </source>
</evidence>
<dbReference type="PANTHER" id="PTHR11113">
    <property type="entry name" value="N-ACETYLGLUCOSAMINE-6-PHOSPHATE DEACETYLASE"/>
    <property type="match status" value="1"/>
</dbReference>
<evidence type="ECO:0000256" key="6">
    <source>
        <dbReference type="PIRSR" id="PIRSR038994-1"/>
    </source>
</evidence>
<comment type="similarity">
    <text evidence="1 5">Belongs to the metallo-dependent hydrolases superfamily. NagA family.</text>
</comment>
<feature type="binding site" evidence="7">
    <location>
        <position position="217"/>
    </location>
    <ligand>
        <name>substrate</name>
    </ligand>
</feature>
<dbReference type="InterPro" id="IPR011059">
    <property type="entry name" value="Metal-dep_hydrolase_composite"/>
</dbReference>
<evidence type="ECO:0000256" key="5">
    <source>
        <dbReference type="PIRNR" id="PIRNR038994"/>
    </source>
</evidence>
<dbReference type="RefSeq" id="WP_129459356.1">
    <property type="nucleotide sequence ID" value="NZ_PPCV01000008.1"/>
</dbReference>
<evidence type="ECO:0000313" key="11">
    <source>
        <dbReference type="Proteomes" id="UP000290624"/>
    </source>
</evidence>
<dbReference type="InterPro" id="IPR032466">
    <property type="entry name" value="Metal_Hydrolase"/>
</dbReference>
<keyword evidence="11" id="KW-1185">Reference proteome</keyword>
<dbReference type="PIRSF" id="PIRSF038994">
    <property type="entry name" value="NagA"/>
    <property type="match status" value="1"/>
</dbReference>
<dbReference type="Gene3D" id="2.30.40.10">
    <property type="entry name" value="Urease, subunit C, domain 1"/>
    <property type="match status" value="1"/>
</dbReference>
<dbReference type="CDD" id="cd00854">
    <property type="entry name" value="NagA"/>
    <property type="match status" value="1"/>
</dbReference>
<organism evidence="10 11">
    <name type="scientific">Propioniciclava flava</name>
    <dbReference type="NCBI Taxonomy" id="2072026"/>
    <lineage>
        <taxon>Bacteria</taxon>
        <taxon>Bacillati</taxon>
        <taxon>Actinomycetota</taxon>
        <taxon>Actinomycetes</taxon>
        <taxon>Propionibacteriales</taxon>
        <taxon>Propionibacteriaceae</taxon>
        <taxon>Propioniciclava</taxon>
    </lineage>
</organism>
<feature type="binding site" evidence="8">
    <location>
        <position position="206"/>
    </location>
    <ligand>
        <name>Zn(2+)</name>
        <dbReference type="ChEBI" id="CHEBI:29105"/>
    </ligand>
</feature>
<dbReference type="GO" id="GO:0008448">
    <property type="term" value="F:N-acetylglucosamine-6-phosphate deacetylase activity"/>
    <property type="evidence" value="ECO:0007669"/>
    <property type="project" value="InterPro"/>
</dbReference>
<keyword evidence="3 5" id="KW-0378">Hydrolase</keyword>
<dbReference type="Pfam" id="PF01979">
    <property type="entry name" value="Amidohydro_1"/>
    <property type="match status" value="1"/>
</dbReference>
<dbReference type="InterPro" id="IPR003764">
    <property type="entry name" value="GlcNAc_6-P_deAcase"/>
</dbReference>
<feature type="binding site" evidence="8">
    <location>
        <position position="119"/>
    </location>
    <ligand>
        <name>Zn(2+)</name>
        <dbReference type="ChEBI" id="CHEBI:29105"/>
    </ligand>
</feature>
<dbReference type="SUPFAM" id="SSF51338">
    <property type="entry name" value="Composite domain of metallo-dependent hydrolases"/>
    <property type="match status" value="1"/>
</dbReference>
<accession>A0A4Q2EE57</accession>
<sequence length="369" mass="37875">MLRVRAARVFTGTQMLTPGELVVEGEAVVAVGAPEESPGEVIELGDVTLAPGYVDVHNHGGGGAAFAQDPATAAALHRSHGTTSVVASLVTQSLDELDGQIRRLAPLVEAGDLAGIHLEGPWLSPDYKGAHPVDKLRDPLKADVERLLDAGRGTVRMVTIAPEREGALAAIAAIVQRGAVAAIGHTAATYEQTLAAIDAGATGATHLFNAMPGLKHRAPGPVLALLEDARVWPELIADGVHVRPELVAWVMHINDRVVLITDAMAATGCADGAYVLGDLPVDVSGGVAHIAGTDTIAGSTLTLDRAVANVIAAGVAPEVALSAATSRPAQYVGLSSVGSFAPGSRADAVVLDASWSVQRVLWRGAWLDA</sequence>
<proteinExistence type="inferred from homology"/>
<reference evidence="10 11" key="1">
    <citation type="submission" date="2018-01" db="EMBL/GenBank/DDBJ databases">
        <title>Lactibacter flavus gen. nov., sp. nov., a novel bacterium of the family Propionibacteriaceae isolated from raw milk and dairy products.</title>
        <authorList>
            <person name="Wenning M."/>
            <person name="Breitenwieser F."/>
            <person name="Huptas C."/>
            <person name="von Neubeck M."/>
            <person name="Busse H.-J."/>
            <person name="Scherer S."/>
        </authorList>
    </citation>
    <scope>NUCLEOTIDE SEQUENCE [LARGE SCALE GENOMIC DNA]</scope>
    <source>
        <strain evidence="10 11">VG341</strain>
    </source>
</reference>
<dbReference type="Proteomes" id="UP000290624">
    <property type="component" value="Unassembled WGS sequence"/>
</dbReference>
<feature type="binding site" evidence="7">
    <location>
        <position position="130"/>
    </location>
    <ligand>
        <name>substrate</name>
    </ligand>
</feature>
<feature type="active site" description="Proton donor/acceptor" evidence="6">
    <location>
        <position position="262"/>
    </location>
</feature>
<evidence type="ECO:0000256" key="1">
    <source>
        <dbReference type="ARBA" id="ARBA00010716"/>
    </source>
</evidence>
<protein>
    <submittedName>
        <fullName evidence="10">N-acetylglucosamine-6-phosphate deacetylase</fullName>
    </submittedName>
</protein>
<feature type="binding site" evidence="7">
    <location>
        <begin position="296"/>
        <end position="298"/>
    </location>
    <ligand>
        <name>substrate</name>
    </ligand>
</feature>
<dbReference type="Gene3D" id="3.20.20.140">
    <property type="entry name" value="Metal-dependent hydrolases"/>
    <property type="match status" value="1"/>
</dbReference>
<comment type="cofactor">
    <cofactor evidence="8">
        <name>a divalent metal cation</name>
        <dbReference type="ChEBI" id="CHEBI:60240"/>
    </cofactor>
    <text evidence="8">Binds 1 divalent metal cation per subunit.</text>
</comment>
<dbReference type="InterPro" id="IPR006680">
    <property type="entry name" value="Amidohydro-rel"/>
</dbReference>
<dbReference type="EMBL" id="PPCV01000008">
    <property type="protein sequence ID" value="RXW31471.1"/>
    <property type="molecule type" value="Genomic_DNA"/>
</dbReference>
<evidence type="ECO:0000256" key="8">
    <source>
        <dbReference type="PIRSR" id="PIRSR038994-3"/>
    </source>
</evidence>
<dbReference type="AlphaFoldDB" id="A0A4Q2EE57"/>
<dbReference type="OrthoDB" id="9776488at2"/>
<keyword evidence="4 5" id="KW-0119">Carbohydrate metabolism</keyword>
<feature type="binding site" evidence="7">
    <location>
        <position position="241"/>
    </location>
    <ligand>
        <name>substrate</name>
    </ligand>
</feature>
<evidence type="ECO:0000256" key="2">
    <source>
        <dbReference type="ARBA" id="ARBA00022723"/>
    </source>
</evidence>
<dbReference type="GO" id="GO:0006046">
    <property type="term" value="P:N-acetylglucosamine catabolic process"/>
    <property type="evidence" value="ECO:0007669"/>
    <property type="project" value="TreeGrafter"/>
</dbReference>
<evidence type="ECO:0000259" key="9">
    <source>
        <dbReference type="Pfam" id="PF01979"/>
    </source>
</evidence>
<name>A0A4Q2EE57_9ACTN</name>
<evidence type="ECO:0000313" key="10">
    <source>
        <dbReference type="EMBL" id="RXW31471.1"/>
    </source>
</evidence>
<dbReference type="PANTHER" id="PTHR11113:SF14">
    <property type="entry name" value="N-ACETYLGLUCOSAMINE-6-PHOSPHATE DEACETYLASE"/>
    <property type="match status" value="1"/>
</dbReference>
<feature type="binding site" evidence="7">
    <location>
        <begin position="209"/>
        <end position="210"/>
    </location>
    <ligand>
        <name>substrate</name>
    </ligand>
</feature>
<dbReference type="SUPFAM" id="SSF51556">
    <property type="entry name" value="Metallo-dependent hydrolases"/>
    <property type="match status" value="1"/>
</dbReference>
<gene>
    <name evidence="10" type="ORF">C1706_11355</name>
</gene>
<feature type="binding site" evidence="8">
    <location>
        <position position="185"/>
    </location>
    <ligand>
        <name>Zn(2+)</name>
        <dbReference type="ChEBI" id="CHEBI:29105"/>
    </ligand>
</feature>